<dbReference type="PANTHER" id="PTHR11059:SF0">
    <property type="entry name" value="DNA REPAIR PROTEIN RECN"/>
    <property type="match status" value="1"/>
</dbReference>
<keyword evidence="12" id="KW-1185">Reference proteome</keyword>
<name>A0ABW4JFE8_9BACL</name>
<dbReference type="NCBIfam" id="NF008121">
    <property type="entry name" value="PRK10869.1"/>
    <property type="match status" value="1"/>
</dbReference>
<dbReference type="PIRSF" id="PIRSF003128">
    <property type="entry name" value="RecN"/>
    <property type="match status" value="1"/>
</dbReference>
<evidence type="ECO:0000256" key="1">
    <source>
        <dbReference type="ARBA" id="ARBA00003618"/>
    </source>
</evidence>
<reference evidence="12" key="1">
    <citation type="journal article" date="2019" name="Int. J. Syst. Evol. Microbiol.">
        <title>The Global Catalogue of Microorganisms (GCM) 10K type strain sequencing project: providing services to taxonomists for standard genome sequencing and annotation.</title>
        <authorList>
            <consortium name="The Broad Institute Genomics Platform"/>
            <consortium name="The Broad Institute Genome Sequencing Center for Infectious Disease"/>
            <person name="Wu L."/>
            <person name="Ma J."/>
        </authorList>
    </citation>
    <scope>NUCLEOTIDE SEQUENCE [LARGE SCALE GENOMIC DNA]</scope>
    <source>
        <strain evidence="12">CGMCC 1.12286</strain>
    </source>
</reference>
<evidence type="ECO:0000313" key="12">
    <source>
        <dbReference type="Proteomes" id="UP001597079"/>
    </source>
</evidence>
<gene>
    <name evidence="11" type="primary">recN</name>
    <name evidence="11" type="ORF">ACFSB2_10100</name>
</gene>
<dbReference type="SUPFAM" id="SSF52540">
    <property type="entry name" value="P-loop containing nucleoside triphosphate hydrolases"/>
    <property type="match status" value="1"/>
</dbReference>
<proteinExistence type="inferred from homology"/>
<evidence type="ECO:0000256" key="8">
    <source>
        <dbReference type="ARBA" id="ARBA00033408"/>
    </source>
</evidence>
<dbReference type="Proteomes" id="UP001597079">
    <property type="component" value="Unassembled WGS sequence"/>
</dbReference>
<dbReference type="Pfam" id="PF02463">
    <property type="entry name" value="SMC_N"/>
    <property type="match status" value="1"/>
</dbReference>
<protein>
    <recommendedName>
        <fullName evidence="3 9">DNA repair protein RecN</fullName>
    </recommendedName>
    <alternativeName>
        <fullName evidence="8 9">Recombination protein N</fullName>
    </alternativeName>
</protein>
<dbReference type="EMBL" id="JBHUCX010000024">
    <property type="protein sequence ID" value="MFD1675046.1"/>
    <property type="molecule type" value="Genomic_DNA"/>
</dbReference>
<keyword evidence="5 9" id="KW-0227">DNA damage</keyword>
<evidence type="ECO:0000313" key="11">
    <source>
        <dbReference type="EMBL" id="MFD1675046.1"/>
    </source>
</evidence>
<keyword evidence="4" id="KW-0547">Nucleotide-binding</keyword>
<keyword evidence="7 9" id="KW-0234">DNA repair</keyword>
<dbReference type="PANTHER" id="PTHR11059">
    <property type="entry name" value="DNA REPAIR PROTEIN RECN"/>
    <property type="match status" value="1"/>
</dbReference>
<feature type="domain" description="RecF/RecN/SMC N-terminal" evidence="10">
    <location>
        <begin position="2"/>
        <end position="507"/>
    </location>
</feature>
<comment type="caution">
    <text evidence="11">The sequence shown here is derived from an EMBL/GenBank/DDBJ whole genome shotgun (WGS) entry which is preliminary data.</text>
</comment>
<evidence type="ECO:0000256" key="4">
    <source>
        <dbReference type="ARBA" id="ARBA00022741"/>
    </source>
</evidence>
<organism evidence="11 12">
    <name type="scientific">Alicyclobacillus fodiniaquatilis</name>
    <dbReference type="NCBI Taxonomy" id="1661150"/>
    <lineage>
        <taxon>Bacteria</taxon>
        <taxon>Bacillati</taxon>
        <taxon>Bacillota</taxon>
        <taxon>Bacilli</taxon>
        <taxon>Bacillales</taxon>
        <taxon>Alicyclobacillaceae</taxon>
        <taxon>Alicyclobacillus</taxon>
    </lineage>
</organism>
<evidence type="ECO:0000256" key="6">
    <source>
        <dbReference type="ARBA" id="ARBA00022840"/>
    </source>
</evidence>
<dbReference type="InterPro" id="IPR003395">
    <property type="entry name" value="RecF/RecN/SMC_N"/>
</dbReference>
<dbReference type="InterPro" id="IPR004604">
    <property type="entry name" value="DNA_recomb/repair_RecN"/>
</dbReference>
<dbReference type="NCBIfam" id="TIGR00634">
    <property type="entry name" value="recN"/>
    <property type="match status" value="1"/>
</dbReference>
<evidence type="ECO:0000256" key="7">
    <source>
        <dbReference type="ARBA" id="ARBA00023204"/>
    </source>
</evidence>
<comment type="similarity">
    <text evidence="2 9">Belongs to the RecN family.</text>
</comment>
<evidence type="ECO:0000256" key="5">
    <source>
        <dbReference type="ARBA" id="ARBA00022763"/>
    </source>
</evidence>
<evidence type="ECO:0000256" key="3">
    <source>
        <dbReference type="ARBA" id="ARBA00021315"/>
    </source>
</evidence>
<sequence length="562" mass="62219">MLTELYVEHFVLIDALRLQFTQGLHVFTGETGAGKSLLLDATRLILGDRASAANVQRGFDHALVEAVFVVPPTHPAYGYLQDWGITVDEGTVVVSRTLYTSGRSICRVNGRTITVQMLKQLGDTLVEMQGQHESHALLSNRYQRNIVDLYGQHTHLSAQTAACYRTWQDDIRALEQAQVSEQERARQIDMLRFQIEEIEAANLTPGEEDALREERHQLLAFDKLKSNLDKLLAALEDPSFGAIAQLSAAEAASREIAAGVDALDDIRQMVESARVNAEEASFGLNKYAAQIEADPRRLDEIETRIAALRTLMRKYGASSEEILAHLATAKATYAQLLAHDELLERHRMKVEQSRSDYLQMARQLHQCRVKAASGLQAQVQAQLHRLQMTDARFVVEVTADENQCSEDGYDKVDFLFSGNPGENLMPLQKVASGGELSRTLLALKVVVADLEQIDTLIFDEIDAGVSGEAAQSVAVMLRQLGEDRQVLCVTHAAQVAAAGHAHFQIVKDNVDGRAHTRIYALNTKKRRLEVGRLLGASVSDNTALLHADALLESFRIEPSTRP</sequence>
<dbReference type="RefSeq" id="WP_377942913.1">
    <property type="nucleotide sequence ID" value="NZ_JBHUCX010000024.1"/>
</dbReference>
<accession>A0ABW4JFE8</accession>
<evidence type="ECO:0000256" key="2">
    <source>
        <dbReference type="ARBA" id="ARBA00009441"/>
    </source>
</evidence>
<dbReference type="InterPro" id="IPR027417">
    <property type="entry name" value="P-loop_NTPase"/>
</dbReference>
<dbReference type="Gene3D" id="3.40.50.300">
    <property type="entry name" value="P-loop containing nucleotide triphosphate hydrolases"/>
    <property type="match status" value="2"/>
</dbReference>
<evidence type="ECO:0000256" key="9">
    <source>
        <dbReference type="PIRNR" id="PIRNR003128"/>
    </source>
</evidence>
<evidence type="ECO:0000259" key="10">
    <source>
        <dbReference type="Pfam" id="PF02463"/>
    </source>
</evidence>
<keyword evidence="6" id="KW-0067">ATP-binding</keyword>
<comment type="function">
    <text evidence="1 9">May be involved in recombinational repair of damaged DNA.</text>
</comment>